<comment type="caution">
    <text evidence="3">The sequence shown here is derived from an EMBL/GenBank/DDBJ whole genome shotgun (WGS) entry which is preliminary data.</text>
</comment>
<gene>
    <name evidence="3" type="ORF">SEMRO_2173_G317560.1</name>
</gene>
<dbReference type="PROSITE" id="PS01159">
    <property type="entry name" value="WW_DOMAIN_1"/>
    <property type="match status" value="1"/>
</dbReference>
<dbReference type="Proteomes" id="UP001153069">
    <property type="component" value="Unassembled WGS sequence"/>
</dbReference>
<dbReference type="Gene3D" id="2.20.70.10">
    <property type="match status" value="1"/>
</dbReference>
<dbReference type="CDD" id="cd00201">
    <property type="entry name" value="WW"/>
    <property type="match status" value="1"/>
</dbReference>
<keyword evidence="4" id="KW-1185">Reference proteome</keyword>
<dbReference type="SMART" id="SM00456">
    <property type="entry name" value="WW"/>
    <property type="match status" value="1"/>
</dbReference>
<dbReference type="InterPro" id="IPR036020">
    <property type="entry name" value="WW_dom_sf"/>
</dbReference>
<dbReference type="AlphaFoldDB" id="A0A9N8HZ51"/>
<proteinExistence type="predicted"/>
<dbReference type="Pfam" id="PF00397">
    <property type="entry name" value="WW"/>
    <property type="match status" value="1"/>
</dbReference>
<accession>A0A9N8HZ51</accession>
<organism evidence="3 4">
    <name type="scientific">Seminavis robusta</name>
    <dbReference type="NCBI Taxonomy" id="568900"/>
    <lineage>
        <taxon>Eukaryota</taxon>
        <taxon>Sar</taxon>
        <taxon>Stramenopiles</taxon>
        <taxon>Ochrophyta</taxon>
        <taxon>Bacillariophyta</taxon>
        <taxon>Bacillariophyceae</taxon>
        <taxon>Bacillariophycidae</taxon>
        <taxon>Naviculales</taxon>
        <taxon>Naviculaceae</taxon>
        <taxon>Seminavis</taxon>
    </lineage>
</organism>
<feature type="non-terminal residue" evidence="3">
    <location>
        <position position="1"/>
    </location>
</feature>
<evidence type="ECO:0000313" key="3">
    <source>
        <dbReference type="EMBL" id="CAB9528208.1"/>
    </source>
</evidence>
<feature type="region of interest" description="Disordered" evidence="1">
    <location>
        <begin position="1"/>
        <end position="118"/>
    </location>
</feature>
<name>A0A9N8HZ51_9STRA</name>
<feature type="compositionally biased region" description="Low complexity" evidence="1">
    <location>
        <begin position="1"/>
        <end position="17"/>
    </location>
</feature>
<feature type="domain" description="WW" evidence="2">
    <location>
        <begin position="103"/>
        <end position="136"/>
    </location>
</feature>
<sequence>MEPTTSTEPTPSQLQQPQEEHKTEVAAEPTEGAKPEGGEVKQEETKPAEEPKPEEEEKTEEEKPAEATDASSAQPATTASAFETPAPTSAAAAEVPPQQTVPPALLEGWHETQDPSTGQVYYYHVDGRTSWERPVAPEQKPVETPQPLQVDPITTPAKVDPVTTAFSPSTTAAAAMAFGTPAAQQTVNPPQGVISFSSGAPTVLSPLAEGQPPGAATPAASNIFAAPPSGGMTPFGGVASSEVFSSPTMPSQAPISNDMRASTEPNVASAGAFSSIQKAPNSGAADLFASPPSGGVSWSSAANTTMADAPAVAQPAAVTFAPATSGHVSPMPNQEAKPA</sequence>
<feature type="compositionally biased region" description="Low complexity" evidence="1">
    <location>
        <begin position="67"/>
        <end position="97"/>
    </location>
</feature>
<evidence type="ECO:0000313" key="4">
    <source>
        <dbReference type="Proteomes" id="UP001153069"/>
    </source>
</evidence>
<feature type="region of interest" description="Disordered" evidence="1">
    <location>
        <begin position="243"/>
        <end position="266"/>
    </location>
</feature>
<evidence type="ECO:0000259" key="2">
    <source>
        <dbReference type="PROSITE" id="PS50020"/>
    </source>
</evidence>
<feature type="compositionally biased region" description="Basic and acidic residues" evidence="1">
    <location>
        <begin position="18"/>
        <end position="51"/>
    </location>
</feature>
<dbReference type="PROSITE" id="PS50020">
    <property type="entry name" value="WW_DOMAIN_2"/>
    <property type="match status" value="1"/>
</dbReference>
<reference evidence="3" key="1">
    <citation type="submission" date="2020-06" db="EMBL/GenBank/DDBJ databases">
        <authorList>
            <consortium name="Plant Systems Biology data submission"/>
        </authorList>
    </citation>
    <scope>NUCLEOTIDE SEQUENCE</scope>
    <source>
        <strain evidence="3">D6</strain>
    </source>
</reference>
<feature type="region of interest" description="Disordered" evidence="1">
    <location>
        <begin position="135"/>
        <end position="155"/>
    </location>
</feature>
<dbReference type="SUPFAM" id="SSF51045">
    <property type="entry name" value="WW domain"/>
    <property type="match status" value="1"/>
</dbReference>
<evidence type="ECO:0000256" key="1">
    <source>
        <dbReference type="SAM" id="MobiDB-lite"/>
    </source>
</evidence>
<dbReference type="EMBL" id="CAICTM010002171">
    <property type="protein sequence ID" value="CAB9528208.1"/>
    <property type="molecule type" value="Genomic_DNA"/>
</dbReference>
<protein>
    <recommendedName>
        <fullName evidence="2">WW domain-containing protein</fullName>
    </recommendedName>
</protein>
<dbReference type="InterPro" id="IPR001202">
    <property type="entry name" value="WW_dom"/>
</dbReference>